<accession>A0A8H9R0K2</accession>
<keyword evidence="1" id="KW-0704">Schiff base</keyword>
<dbReference type="SUPFAM" id="SSF51569">
    <property type="entry name" value="Aldolase"/>
    <property type="match status" value="1"/>
</dbReference>
<dbReference type="Proteomes" id="UP000859547">
    <property type="component" value="Unassembled WGS sequence"/>
</dbReference>
<reference evidence="2" key="1">
    <citation type="journal article" date="2018" name="Genome Biol.">
        <title>SKESA: strategic k-mer extension for scrupulous assemblies.</title>
        <authorList>
            <person name="Souvorov A."/>
            <person name="Agarwala R."/>
            <person name="Lipman D.J."/>
        </authorList>
    </citation>
    <scope>NUCLEOTIDE SEQUENCE</scope>
    <source>
        <strain evidence="2">C8</strain>
    </source>
</reference>
<gene>
    <name evidence="2" type="ORF">I9080_002050</name>
</gene>
<dbReference type="GO" id="GO:0005975">
    <property type="term" value="P:carbohydrate metabolic process"/>
    <property type="evidence" value="ECO:0007669"/>
    <property type="project" value="InterPro"/>
</dbReference>
<dbReference type="AlphaFoldDB" id="A0A8H9R0K2"/>
<dbReference type="RefSeq" id="WP_139933395.1">
    <property type="nucleotide sequence ID" value="NZ_CATNXJ010000001.1"/>
</dbReference>
<reference evidence="2" key="2">
    <citation type="submission" date="2020-07" db="EMBL/GenBank/DDBJ databases">
        <authorList>
            <consortium name="NCBI Pathogen Detection Project"/>
        </authorList>
    </citation>
    <scope>NUCLEOTIDE SEQUENCE</scope>
    <source>
        <strain evidence="2">C8</strain>
    </source>
</reference>
<dbReference type="Gene3D" id="3.20.20.70">
    <property type="entry name" value="Aldolase class I"/>
    <property type="match status" value="1"/>
</dbReference>
<evidence type="ECO:0000313" key="2">
    <source>
        <dbReference type="EMBL" id="HAT4308243.1"/>
    </source>
</evidence>
<dbReference type="PANTHER" id="PTHR10683">
    <property type="entry name" value="TRANSALDOLASE"/>
    <property type="match status" value="1"/>
</dbReference>
<evidence type="ECO:0000256" key="1">
    <source>
        <dbReference type="ARBA" id="ARBA00023270"/>
    </source>
</evidence>
<comment type="caution">
    <text evidence="2">The sequence shown here is derived from an EMBL/GenBank/DDBJ whole genome shotgun (WGS) entry which is preliminary data.</text>
</comment>
<dbReference type="InterPro" id="IPR001585">
    <property type="entry name" value="TAL/FSA"/>
</dbReference>
<sequence>MGKLLEVTQTFNETEFWNDSCSYDELKEAIKNGASGATTNPVIVLNVLKKELPKWDETIKEIVAENPTATEDEIAWMVIKLLGENAGSLLYPQFKESNGQRGRISFQTNAKFYKNKEKMVAHALELSKVIENSQIKIPASKAGIEAFEELTYLGVSINATVSFTCPQAIAVAEAVERGLNRRVKEGLPIDNMHPVCTIMVGRLDDYLKAYVQDNNIDINPEFLDLAGVLTCKNAYKLYKKRGYRTKLLVAAFRNNYHFTEFIGGDIVLTITTKYQNIFNELDIEVANYIDKDLSPDILEELLRLEEFRKAYYEDGLKPEEFEHYGAFLRTMNQFLNGYDDLVKIIRSYIVK</sequence>
<protein>
    <submittedName>
        <fullName evidence="2">Transaldolase</fullName>
    </submittedName>
</protein>
<dbReference type="Pfam" id="PF00923">
    <property type="entry name" value="TAL_FSA"/>
    <property type="match status" value="1"/>
</dbReference>
<proteinExistence type="predicted"/>
<name>A0A8H9R0K2_CLOPF</name>
<dbReference type="InterPro" id="IPR013785">
    <property type="entry name" value="Aldolase_TIM"/>
</dbReference>
<dbReference type="EMBL" id="DACTCB010000010">
    <property type="protein sequence ID" value="HAT4308243.1"/>
    <property type="molecule type" value="Genomic_DNA"/>
</dbReference>
<organism evidence="2">
    <name type="scientific">Clostridium perfringens</name>
    <dbReference type="NCBI Taxonomy" id="1502"/>
    <lineage>
        <taxon>Bacteria</taxon>
        <taxon>Bacillati</taxon>
        <taxon>Bacillota</taxon>
        <taxon>Clostridia</taxon>
        <taxon>Eubacteriales</taxon>
        <taxon>Clostridiaceae</taxon>
        <taxon>Clostridium</taxon>
    </lineage>
</organism>